<evidence type="ECO:0000256" key="5">
    <source>
        <dbReference type="ARBA" id="ARBA00023180"/>
    </source>
</evidence>
<dbReference type="FunFam" id="2.10.60.10:FF:000003">
    <property type="entry name" value="lymphocyte antigen 6E isoform X1"/>
    <property type="match status" value="1"/>
</dbReference>
<evidence type="ECO:0000256" key="1">
    <source>
        <dbReference type="ARBA" id="ARBA00004236"/>
    </source>
</evidence>
<organism evidence="8 9">
    <name type="scientific">Pleurodeles waltl</name>
    <name type="common">Iberian ribbed newt</name>
    <dbReference type="NCBI Taxonomy" id="8319"/>
    <lineage>
        <taxon>Eukaryota</taxon>
        <taxon>Metazoa</taxon>
        <taxon>Chordata</taxon>
        <taxon>Craniata</taxon>
        <taxon>Vertebrata</taxon>
        <taxon>Euteleostomi</taxon>
        <taxon>Amphibia</taxon>
        <taxon>Batrachia</taxon>
        <taxon>Caudata</taxon>
        <taxon>Salamandroidea</taxon>
        <taxon>Salamandridae</taxon>
        <taxon>Pleurodelinae</taxon>
        <taxon>Pleurodeles</taxon>
    </lineage>
</organism>
<dbReference type="EMBL" id="JANPWB010000004">
    <property type="protein sequence ID" value="KAJ1195831.1"/>
    <property type="molecule type" value="Genomic_DNA"/>
</dbReference>
<keyword evidence="2" id="KW-1003">Cell membrane</keyword>
<dbReference type="InterPro" id="IPR045860">
    <property type="entry name" value="Snake_toxin-like_sf"/>
</dbReference>
<keyword evidence="3 6" id="KW-0732">Signal</keyword>
<dbReference type="SUPFAM" id="SSF57302">
    <property type="entry name" value="Snake toxin-like"/>
    <property type="match status" value="1"/>
</dbReference>
<keyword evidence="5" id="KW-0325">Glycoprotein</keyword>
<feature type="signal peptide" evidence="6">
    <location>
        <begin position="1"/>
        <end position="20"/>
    </location>
</feature>
<accession>A0AAV7V4U8</accession>
<proteinExistence type="predicted"/>
<dbReference type="SMART" id="SM00134">
    <property type="entry name" value="LU"/>
    <property type="match status" value="1"/>
</dbReference>
<evidence type="ECO:0000259" key="7">
    <source>
        <dbReference type="SMART" id="SM00134"/>
    </source>
</evidence>
<comment type="caution">
    <text evidence="8">The sequence shown here is derived from an EMBL/GenBank/DDBJ whole genome shotgun (WGS) entry which is preliminary data.</text>
</comment>
<evidence type="ECO:0000313" key="8">
    <source>
        <dbReference type="EMBL" id="KAJ1195831.1"/>
    </source>
</evidence>
<feature type="domain" description="UPAR/Ly6" evidence="7">
    <location>
        <begin position="21"/>
        <end position="104"/>
    </location>
</feature>
<evidence type="ECO:0000313" key="9">
    <source>
        <dbReference type="Proteomes" id="UP001066276"/>
    </source>
</evidence>
<reference evidence="8" key="1">
    <citation type="journal article" date="2022" name="bioRxiv">
        <title>Sequencing and chromosome-scale assembly of the giantPleurodeles waltlgenome.</title>
        <authorList>
            <person name="Brown T."/>
            <person name="Elewa A."/>
            <person name="Iarovenko S."/>
            <person name="Subramanian E."/>
            <person name="Araus A.J."/>
            <person name="Petzold A."/>
            <person name="Susuki M."/>
            <person name="Suzuki K.-i.T."/>
            <person name="Hayashi T."/>
            <person name="Toyoda A."/>
            <person name="Oliveira C."/>
            <person name="Osipova E."/>
            <person name="Leigh N.D."/>
            <person name="Simon A."/>
            <person name="Yun M.H."/>
        </authorList>
    </citation>
    <scope>NUCLEOTIDE SEQUENCE</scope>
    <source>
        <strain evidence="8">20211129_DDA</strain>
        <tissue evidence="8">Liver</tissue>
    </source>
</reference>
<gene>
    <name evidence="8" type="ORF">NDU88_005099</name>
</gene>
<comment type="subcellular location">
    <subcellularLocation>
        <location evidence="1">Cell membrane</location>
    </subcellularLocation>
</comment>
<dbReference type="PANTHER" id="PTHR16983">
    <property type="entry name" value="UPAR/LY6 DOMAIN-CONTAINING PROTEIN"/>
    <property type="match status" value="1"/>
</dbReference>
<dbReference type="Pfam" id="PF00087">
    <property type="entry name" value="Toxin_TOLIP"/>
    <property type="match status" value="1"/>
</dbReference>
<keyword evidence="9" id="KW-1185">Reference proteome</keyword>
<dbReference type="AlphaFoldDB" id="A0AAV7V4U8"/>
<dbReference type="GO" id="GO:0005886">
    <property type="term" value="C:plasma membrane"/>
    <property type="evidence" value="ECO:0007669"/>
    <property type="project" value="UniProtKB-SubCell"/>
</dbReference>
<evidence type="ECO:0000256" key="3">
    <source>
        <dbReference type="ARBA" id="ARBA00022729"/>
    </source>
</evidence>
<dbReference type="PANTHER" id="PTHR16983:SF13">
    <property type="entry name" value="LYMPHOCYTE ANTIGEN 6E"/>
    <property type="match status" value="1"/>
</dbReference>
<dbReference type="InterPro" id="IPR051110">
    <property type="entry name" value="Ly-6/neurotoxin-like_GPI-ap"/>
</dbReference>
<dbReference type="InterPro" id="IPR035076">
    <property type="entry name" value="Toxin/TOLIP"/>
</dbReference>
<evidence type="ECO:0000256" key="4">
    <source>
        <dbReference type="ARBA" id="ARBA00023136"/>
    </source>
</evidence>
<evidence type="ECO:0000256" key="6">
    <source>
        <dbReference type="SAM" id="SignalP"/>
    </source>
</evidence>
<protein>
    <recommendedName>
        <fullName evidence="7">UPAR/Ly6 domain-containing protein</fullName>
    </recommendedName>
</protein>
<keyword evidence="4" id="KW-0472">Membrane</keyword>
<evidence type="ECO:0000256" key="2">
    <source>
        <dbReference type="ARBA" id="ARBA00022475"/>
    </source>
</evidence>
<sequence length="119" mass="11737">MKSVLGSLLAAALLVGTGHALKCYSCTGATSNTGCTEETCPTGMDSYCMSIYASGSGVSLMTKSCSPTCVAASTTVGGATAKTTCCNTDLCNGASNAKISYTLLSLAAGISALVVRAVL</sequence>
<dbReference type="InterPro" id="IPR016054">
    <property type="entry name" value="LY6_UPA_recep-like"/>
</dbReference>
<name>A0AAV7V4U8_PLEWA</name>
<dbReference type="Gene3D" id="2.10.60.10">
    <property type="entry name" value="CD59"/>
    <property type="match status" value="1"/>
</dbReference>
<dbReference type="Proteomes" id="UP001066276">
    <property type="component" value="Chromosome 2_2"/>
</dbReference>
<feature type="chain" id="PRO_5043776111" description="UPAR/Ly6 domain-containing protein" evidence="6">
    <location>
        <begin position="21"/>
        <end position="119"/>
    </location>
</feature>